<dbReference type="Proteomes" id="UP000324800">
    <property type="component" value="Unassembled WGS sequence"/>
</dbReference>
<dbReference type="AlphaFoldDB" id="A0A5J4V1W8"/>
<accession>A0A5J4V1W8</accession>
<gene>
    <name evidence="1" type="ORF">EZS28_028010</name>
</gene>
<dbReference type="EMBL" id="SNRW01010506">
    <property type="protein sequence ID" value="KAA6376463.1"/>
    <property type="molecule type" value="Genomic_DNA"/>
</dbReference>
<evidence type="ECO:0000313" key="1">
    <source>
        <dbReference type="EMBL" id="KAA6376463.1"/>
    </source>
</evidence>
<protein>
    <submittedName>
        <fullName evidence="1">Uncharacterized protein</fullName>
    </submittedName>
</protein>
<proteinExistence type="predicted"/>
<comment type="caution">
    <text evidence="1">The sequence shown here is derived from an EMBL/GenBank/DDBJ whole genome shotgun (WGS) entry which is preliminary data.</text>
</comment>
<sequence>MVVRQDCRGLPSMQFLQFCLVKTQIRAQIRFKPNSIRIFRATADWWLPWLRCVNFIMLTLRTVARQ</sequence>
<evidence type="ECO:0000313" key="2">
    <source>
        <dbReference type="Proteomes" id="UP000324800"/>
    </source>
</evidence>
<organism evidence="1 2">
    <name type="scientific">Streblomastix strix</name>
    <dbReference type="NCBI Taxonomy" id="222440"/>
    <lineage>
        <taxon>Eukaryota</taxon>
        <taxon>Metamonada</taxon>
        <taxon>Preaxostyla</taxon>
        <taxon>Oxymonadida</taxon>
        <taxon>Streblomastigidae</taxon>
        <taxon>Streblomastix</taxon>
    </lineage>
</organism>
<name>A0A5J4V1W8_9EUKA</name>
<reference evidence="1 2" key="1">
    <citation type="submission" date="2019-03" db="EMBL/GenBank/DDBJ databases">
        <title>Single cell metagenomics reveals metabolic interactions within the superorganism composed of flagellate Streblomastix strix and complex community of Bacteroidetes bacteria on its surface.</title>
        <authorList>
            <person name="Treitli S.C."/>
            <person name="Kolisko M."/>
            <person name="Husnik F."/>
            <person name="Keeling P."/>
            <person name="Hampl V."/>
        </authorList>
    </citation>
    <scope>NUCLEOTIDE SEQUENCE [LARGE SCALE GENOMIC DNA]</scope>
    <source>
        <strain evidence="1">ST1C</strain>
    </source>
</reference>